<organism evidence="2">
    <name type="scientific">Tanacetum cinerariifolium</name>
    <name type="common">Dalmatian daisy</name>
    <name type="synonym">Chrysanthemum cinerariifolium</name>
    <dbReference type="NCBI Taxonomy" id="118510"/>
    <lineage>
        <taxon>Eukaryota</taxon>
        <taxon>Viridiplantae</taxon>
        <taxon>Streptophyta</taxon>
        <taxon>Embryophyta</taxon>
        <taxon>Tracheophyta</taxon>
        <taxon>Spermatophyta</taxon>
        <taxon>Magnoliopsida</taxon>
        <taxon>eudicotyledons</taxon>
        <taxon>Gunneridae</taxon>
        <taxon>Pentapetalae</taxon>
        <taxon>asterids</taxon>
        <taxon>campanulids</taxon>
        <taxon>Asterales</taxon>
        <taxon>Asteraceae</taxon>
        <taxon>Asteroideae</taxon>
        <taxon>Anthemideae</taxon>
        <taxon>Anthemidinae</taxon>
        <taxon>Tanacetum</taxon>
    </lineage>
</organism>
<protein>
    <submittedName>
        <fullName evidence="2">Uncharacterized protein</fullName>
    </submittedName>
</protein>
<comment type="caution">
    <text evidence="2">The sequence shown here is derived from an EMBL/GenBank/DDBJ whole genome shotgun (WGS) entry which is preliminary data.</text>
</comment>
<dbReference type="AlphaFoldDB" id="A0A699HC61"/>
<dbReference type="EMBL" id="BKCJ010140478">
    <property type="protein sequence ID" value="GEX94057.1"/>
    <property type="molecule type" value="Genomic_DNA"/>
</dbReference>
<name>A0A699HC61_TANCI</name>
<feature type="region of interest" description="Disordered" evidence="1">
    <location>
        <begin position="1"/>
        <end position="40"/>
    </location>
</feature>
<reference evidence="2" key="1">
    <citation type="journal article" date="2019" name="Sci. Rep.">
        <title>Draft genome of Tanacetum cinerariifolium, the natural source of mosquito coil.</title>
        <authorList>
            <person name="Yamashiro T."/>
            <person name="Shiraishi A."/>
            <person name="Satake H."/>
            <person name="Nakayama K."/>
        </authorList>
    </citation>
    <scope>NUCLEOTIDE SEQUENCE</scope>
</reference>
<evidence type="ECO:0000313" key="2">
    <source>
        <dbReference type="EMBL" id="GEX94057.1"/>
    </source>
</evidence>
<accession>A0A699HC61</accession>
<sequence length="40" mass="3895">DQGARIAGGVMVEGSGSSGSDGEGRRKCGRRVAGRCGNSG</sequence>
<evidence type="ECO:0000256" key="1">
    <source>
        <dbReference type="SAM" id="MobiDB-lite"/>
    </source>
</evidence>
<gene>
    <name evidence="2" type="ORF">Tci_366032</name>
</gene>
<proteinExistence type="predicted"/>
<feature type="non-terminal residue" evidence="2">
    <location>
        <position position="1"/>
    </location>
</feature>